<dbReference type="InterPro" id="IPR002696">
    <property type="entry name" value="Membr_insert_effic_factor_YidD"/>
</dbReference>
<sequence length="119" mass="13212">MTPHATRLVTINGVRVKLILDEKQQVSVLRSLTGTTPTDTQVDGLSVPVGPLWLRLSVRALKWYRTKRAPGVGPECVYEPSCSRYAELALRQYGLRKGLYSTLKRLHRCRPGAGGVDLP</sequence>
<dbReference type="OrthoDB" id="9801753at2"/>
<evidence type="ECO:0000313" key="2">
    <source>
        <dbReference type="Proteomes" id="UP000219452"/>
    </source>
</evidence>
<protein>
    <submittedName>
        <fullName evidence="1">Membrane-anchored protein YidD, putatitve component of membrane protein insertase Oxa1/YidC/SpoIIIJ</fullName>
    </submittedName>
</protein>
<dbReference type="AlphaFoldDB" id="A0A286GQE1"/>
<proteinExistence type="predicted"/>
<dbReference type="EMBL" id="OCNH01000007">
    <property type="protein sequence ID" value="SOD97728.1"/>
    <property type="molecule type" value="Genomic_DNA"/>
</dbReference>
<dbReference type="Proteomes" id="UP000219452">
    <property type="component" value="Unassembled WGS sequence"/>
</dbReference>
<dbReference type="RefSeq" id="WP_097130929.1">
    <property type="nucleotide sequence ID" value="NZ_OCNH01000007.1"/>
</dbReference>
<gene>
    <name evidence="1" type="ORF">SAMN06269250_5900</name>
</gene>
<dbReference type="SMART" id="SM01234">
    <property type="entry name" value="Haemolytic"/>
    <property type="match status" value="1"/>
</dbReference>
<name>A0A286GQE1_9BACT</name>
<accession>A0A286GQE1</accession>
<dbReference type="NCBIfam" id="TIGR00278">
    <property type="entry name" value="membrane protein insertion efficiency factor YidD"/>
    <property type="match status" value="1"/>
</dbReference>
<dbReference type="PANTHER" id="PTHR33383">
    <property type="entry name" value="MEMBRANE PROTEIN INSERTION EFFICIENCY FACTOR-RELATED"/>
    <property type="match status" value="1"/>
</dbReference>
<keyword evidence="2" id="KW-1185">Reference proteome</keyword>
<reference evidence="2" key="1">
    <citation type="submission" date="2017-09" db="EMBL/GenBank/DDBJ databases">
        <authorList>
            <person name="Varghese N."/>
            <person name="Submissions S."/>
        </authorList>
    </citation>
    <scope>NUCLEOTIDE SEQUENCE [LARGE SCALE GENOMIC DNA]</scope>
    <source>
        <strain evidence="2">DSM 29961</strain>
    </source>
</reference>
<evidence type="ECO:0000313" key="1">
    <source>
        <dbReference type="EMBL" id="SOD97728.1"/>
    </source>
</evidence>
<dbReference type="PANTHER" id="PTHR33383:SF1">
    <property type="entry name" value="MEMBRANE PROTEIN INSERTION EFFICIENCY FACTOR-RELATED"/>
    <property type="match status" value="1"/>
</dbReference>
<dbReference type="Pfam" id="PF01809">
    <property type="entry name" value="YidD"/>
    <property type="match status" value="1"/>
</dbReference>
<organism evidence="1 2">
    <name type="scientific">Spirosoma fluviale</name>
    <dbReference type="NCBI Taxonomy" id="1597977"/>
    <lineage>
        <taxon>Bacteria</taxon>
        <taxon>Pseudomonadati</taxon>
        <taxon>Bacteroidota</taxon>
        <taxon>Cytophagia</taxon>
        <taxon>Cytophagales</taxon>
        <taxon>Cytophagaceae</taxon>
        <taxon>Spirosoma</taxon>
    </lineage>
</organism>